<sequence length="473" mass="53919">MKEISFKEANRLLKNKSYQQAAEAYLKLYDYHTNEVLKGQVVFCLYLLASFFEKESENFKLNYFKSATAGEKLGVPTASVELDVIPAETSSKRLLSALLWGSELVLHNSKGIRPNHTFYEQELASRQLLLKSIKLLNKQTKRHDPYHEILTSLLKHTDDIKLSGYSWVLYCRSPEIEELTNWLNALIELDDSLSQQLELVLVVSEPRPDIAALIKKLGIERIQLHTCQDASMAEAWDHGALYARHEYLIFSTLDVHFKISPLKLLQQNLNSSNNTLVYGDQDPALASPLFVATAEQNWLNLGGFKQARLHEVLELVLVNQATQKLKLTVLSEDQVTIKRSFKHPKSDELSYVGIKQRAEQAFDLTLESNTEQVSIADWHFYLGIAREMQLKWETAAQAYQDAIKQGRQDAEAYFRLFRVLHEQGDMQAAAAARLKATQIVAQTFNGIHASKEAFNQDQFLLADYALDLEKKKA</sequence>
<accession>A0ABT9GPW6</accession>
<dbReference type="SUPFAM" id="SSF48452">
    <property type="entry name" value="TPR-like"/>
    <property type="match status" value="1"/>
</dbReference>
<evidence type="ECO:0008006" key="3">
    <source>
        <dbReference type="Google" id="ProtNLM"/>
    </source>
</evidence>
<proteinExistence type="predicted"/>
<keyword evidence="2" id="KW-1185">Reference proteome</keyword>
<evidence type="ECO:0000313" key="2">
    <source>
        <dbReference type="Proteomes" id="UP001236258"/>
    </source>
</evidence>
<dbReference type="RefSeq" id="WP_305945078.1">
    <property type="nucleotide sequence ID" value="NZ_JAUZVY010000002.1"/>
</dbReference>
<dbReference type="Proteomes" id="UP001236258">
    <property type="component" value="Unassembled WGS sequence"/>
</dbReference>
<gene>
    <name evidence="1" type="ORF">Q3O59_08110</name>
</gene>
<reference evidence="1 2" key="1">
    <citation type="submission" date="2023-08" db="EMBL/GenBank/DDBJ databases">
        <authorList>
            <person name="Joshi A."/>
            <person name="Thite S."/>
        </authorList>
    </citation>
    <scope>NUCLEOTIDE SEQUENCE [LARGE SCALE GENOMIC DNA]</scope>
    <source>
        <strain evidence="1 2">1E1</strain>
    </source>
</reference>
<organism evidence="1 2">
    <name type="scientific">Alkalimonas delamerensis</name>
    <dbReference type="NCBI Taxonomy" id="265981"/>
    <lineage>
        <taxon>Bacteria</taxon>
        <taxon>Pseudomonadati</taxon>
        <taxon>Pseudomonadota</taxon>
        <taxon>Gammaproteobacteria</taxon>
        <taxon>Alkalimonas</taxon>
    </lineage>
</organism>
<name>A0ABT9GPW6_9GAMM</name>
<dbReference type="InterPro" id="IPR011990">
    <property type="entry name" value="TPR-like_helical_dom_sf"/>
</dbReference>
<dbReference type="EMBL" id="JAUZVY010000002">
    <property type="protein sequence ID" value="MDP4528991.1"/>
    <property type="molecule type" value="Genomic_DNA"/>
</dbReference>
<comment type="caution">
    <text evidence="1">The sequence shown here is derived from an EMBL/GenBank/DDBJ whole genome shotgun (WGS) entry which is preliminary data.</text>
</comment>
<evidence type="ECO:0000313" key="1">
    <source>
        <dbReference type="EMBL" id="MDP4528991.1"/>
    </source>
</evidence>
<protein>
    <recommendedName>
        <fullName evidence="3">Glycosyl transferase family 2</fullName>
    </recommendedName>
</protein>
<dbReference type="Gene3D" id="1.25.40.10">
    <property type="entry name" value="Tetratricopeptide repeat domain"/>
    <property type="match status" value="1"/>
</dbReference>